<dbReference type="AlphaFoldDB" id="A0A1M5PJ41"/>
<dbReference type="GO" id="GO:0003735">
    <property type="term" value="F:structural constituent of ribosome"/>
    <property type="evidence" value="ECO:0007669"/>
    <property type="project" value="InterPro"/>
</dbReference>
<dbReference type="PANTHER" id="PTHR35534">
    <property type="entry name" value="50S RIBOSOMAL PROTEIN L32"/>
    <property type="match status" value="1"/>
</dbReference>
<gene>
    <name evidence="5" type="primary">rpmF</name>
    <name evidence="6" type="ORF">SAMN02745221_01490</name>
</gene>
<dbReference type="Proteomes" id="UP000242329">
    <property type="component" value="Unassembled WGS sequence"/>
</dbReference>
<organism evidence="6 7">
    <name type="scientific">Thermosyntropha lipolytica DSM 11003</name>
    <dbReference type="NCBI Taxonomy" id="1123382"/>
    <lineage>
        <taxon>Bacteria</taxon>
        <taxon>Bacillati</taxon>
        <taxon>Bacillota</taxon>
        <taxon>Clostridia</taxon>
        <taxon>Eubacteriales</taxon>
        <taxon>Syntrophomonadaceae</taxon>
        <taxon>Thermosyntropha</taxon>
    </lineage>
</organism>
<dbReference type="InterPro" id="IPR044957">
    <property type="entry name" value="Ribosomal_bL32_bact"/>
</dbReference>
<protein>
    <recommendedName>
        <fullName evidence="4 5">Large ribosomal subunit protein bL32</fullName>
    </recommendedName>
</protein>
<evidence type="ECO:0000256" key="1">
    <source>
        <dbReference type="ARBA" id="ARBA00008560"/>
    </source>
</evidence>
<dbReference type="InterPro" id="IPR011332">
    <property type="entry name" value="Ribosomal_zn-bd"/>
</dbReference>
<dbReference type="SUPFAM" id="SSF57829">
    <property type="entry name" value="Zn-binding ribosomal proteins"/>
    <property type="match status" value="1"/>
</dbReference>
<dbReference type="InterPro" id="IPR002677">
    <property type="entry name" value="Ribosomal_bL32"/>
</dbReference>
<dbReference type="RefSeq" id="WP_073092257.1">
    <property type="nucleotide sequence ID" value="NZ_FQWY01000023.1"/>
</dbReference>
<keyword evidence="3 5" id="KW-0687">Ribonucleoprotein</keyword>
<dbReference type="STRING" id="1123382.SAMN02745221_01490"/>
<dbReference type="HAMAP" id="MF_00340">
    <property type="entry name" value="Ribosomal_bL32"/>
    <property type="match status" value="1"/>
</dbReference>
<accession>A0A1M5PJ41</accession>
<name>A0A1M5PJ41_9FIRM</name>
<keyword evidence="2 5" id="KW-0689">Ribosomal protein</keyword>
<evidence type="ECO:0000256" key="4">
    <source>
        <dbReference type="ARBA" id="ARBA00035178"/>
    </source>
</evidence>
<evidence type="ECO:0000313" key="6">
    <source>
        <dbReference type="EMBL" id="SHH01768.1"/>
    </source>
</evidence>
<evidence type="ECO:0000256" key="2">
    <source>
        <dbReference type="ARBA" id="ARBA00022980"/>
    </source>
</evidence>
<comment type="similarity">
    <text evidence="1 5">Belongs to the bacterial ribosomal protein bL32 family.</text>
</comment>
<dbReference type="GO" id="GO:0015934">
    <property type="term" value="C:large ribosomal subunit"/>
    <property type="evidence" value="ECO:0007669"/>
    <property type="project" value="InterPro"/>
</dbReference>
<dbReference type="EMBL" id="FQWY01000023">
    <property type="protein sequence ID" value="SHH01768.1"/>
    <property type="molecule type" value="Genomic_DNA"/>
</dbReference>
<dbReference type="NCBIfam" id="TIGR01031">
    <property type="entry name" value="rpmF_bact"/>
    <property type="match status" value="1"/>
</dbReference>
<dbReference type="GO" id="GO:0006412">
    <property type="term" value="P:translation"/>
    <property type="evidence" value="ECO:0007669"/>
    <property type="project" value="UniProtKB-UniRule"/>
</dbReference>
<proteinExistence type="inferred from homology"/>
<keyword evidence="7" id="KW-1185">Reference proteome</keyword>
<evidence type="ECO:0000313" key="7">
    <source>
        <dbReference type="Proteomes" id="UP000242329"/>
    </source>
</evidence>
<reference evidence="7" key="1">
    <citation type="submission" date="2016-11" db="EMBL/GenBank/DDBJ databases">
        <authorList>
            <person name="Varghese N."/>
            <person name="Submissions S."/>
        </authorList>
    </citation>
    <scope>NUCLEOTIDE SEQUENCE [LARGE SCALE GENOMIC DNA]</scope>
    <source>
        <strain evidence="7">DSM 11003</strain>
    </source>
</reference>
<sequence>MGVPKRRQSHSRKNKRRSEWLKIEKPVLAECPQCHEYKLPHRACLNCGYYKGKNVM</sequence>
<evidence type="ECO:0000256" key="5">
    <source>
        <dbReference type="HAMAP-Rule" id="MF_00340"/>
    </source>
</evidence>
<dbReference type="OrthoDB" id="9812874at2"/>
<evidence type="ECO:0000256" key="3">
    <source>
        <dbReference type="ARBA" id="ARBA00023274"/>
    </source>
</evidence>
<dbReference type="Pfam" id="PF01783">
    <property type="entry name" value="Ribosomal_L32p"/>
    <property type="match status" value="1"/>
</dbReference>
<dbReference type="PANTHER" id="PTHR35534:SF1">
    <property type="entry name" value="LARGE RIBOSOMAL SUBUNIT PROTEIN BL32"/>
    <property type="match status" value="1"/>
</dbReference>